<accession>A0A1C7E865</accession>
<keyword evidence="9" id="KW-1185">Reference proteome</keyword>
<dbReference type="EMBL" id="CP016539">
    <property type="protein sequence ID" value="ANU19908.1"/>
    <property type="molecule type" value="Genomic_DNA"/>
</dbReference>
<dbReference type="Proteomes" id="UP000092650">
    <property type="component" value="Chromosome"/>
</dbReference>
<evidence type="ECO:0000313" key="9">
    <source>
        <dbReference type="Proteomes" id="UP000092650"/>
    </source>
</evidence>
<proteinExistence type="inferred from homology"/>
<dbReference type="AlphaFoldDB" id="A0A1C7E865"/>
<evidence type="ECO:0000256" key="1">
    <source>
        <dbReference type="ARBA" id="ARBA00001933"/>
    </source>
</evidence>
<gene>
    <name evidence="8" type="ORF">BBI15_06615</name>
</gene>
<dbReference type="RefSeq" id="WP_068869634.1">
    <property type="nucleotide sequence ID" value="NZ_CP016539.2"/>
</dbReference>
<dbReference type="GO" id="GO:0008483">
    <property type="term" value="F:transaminase activity"/>
    <property type="evidence" value="ECO:0007669"/>
    <property type="project" value="UniProtKB-KW"/>
</dbReference>
<dbReference type="InterPro" id="IPR004838">
    <property type="entry name" value="NHTrfase_class1_PyrdxlP-BS"/>
</dbReference>
<comment type="cofactor">
    <cofactor evidence="1 6">
        <name>pyridoxal 5'-phosphate</name>
        <dbReference type="ChEBI" id="CHEBI:597326"/>
    </cofactor>
</comment>
<evidence type="ECO:0000313" key="8">
    <source>
        <dbReference type="EMBL" id="ANU19908.1"/>
    </source>
</evidence>
<feature type="domain" description="Aminotransferase class I/classII large" evidence="7">
    <location>
        <begin position="29"/>
        <end position="377"/>
    </location>
</feature>
<keyword evidence="4 6" id="KW-0808">Transferase</keyword>
<dbReference type="FunFam" id="3.40.640.10:FF:000033">
    <property type="entry name" value="Aspartate aminotransferase"/>
    <property type="match status" value="1"/>
</dbReference>
<evidence type="ECO:0000259" key="7">
    <source>
        <dbReference type="Pfam" id="PF00155"/>
    </source>
</evidence>
<dbReference type="InterPro" id="IPR050596">
    <property type="entry name" value="AspAT/PAT-like"/>
</dbReference>
<sequence length="387" mass="43104">MSMSINKRAESIVFSGIRQFANQMADYPDAVNLTVGQPDFPTPDAVKQAGIDAIRNNQTNYTHNAGVLELRQAIQSFFKDSYGLSYRTEDEIIVTNGASEGLDSVFRTILEEGDEVILPAPTYSGYGPLVELCGGKVVYLDTSDTGFKPDPQALEQLINERTKAVLMNFPSNPTGVTMTMDELSALKEVFERHELYIVTDEIYSENTFGGTHCTFACFKSLRDKTVLIHGLSKSHSMTGWRIGYILGPAKLMEHVLKVHQYNAICASAPAQYAAIEALANQRHVPAEMNKAYIERRDFVYERLKGMGIDVIKPNGAFYIFPSIEKFGLPSYEFAIRLLKEGGVAAVPGSAFTEYGEGFLRISYAYSMPVLEEGMNRLEKFITQLDKR</sequence>
<organism evidence="8 9">
    <name type="scientific">Planococcus plakortidis</name>
    <dbReference type="NCBI Taxonomy" id="1038856"/>
    <lineage>
        <taxon>Bacteria</taxon>
        <taxon>Bacillati</taxon>
        <taxon>Bacillota</taxon>
        <taxon>Bacilli</taxon>
        <taxon>Bacillales</taxon>
        <taxon>Caryophanaceae</taxon>
        <taxon>Planococcus</taxon>
    </lineage>
</organism>
<dbReference type="PROSITE" id="PS00105">
    <property type="entry name" value="AA_TRANSFER_CLASS_1"/>
    <property type="match status" value="1"/>
</dbReference>
<dbReference type="OrthoDB" id="9802328at2"/>
<comment type="similarity">
    <text evidence="2 6">Belongs to the class-I pyridoxal-phosphate-dependent aminotransferase family.</text>
</comment>
<dbReference type="Gene3D" id="3.90.1150.10">
    <property type="entry name" value="Aspartate Aminotransferase, domain 1"/>
    <property type="match status" value="1"/>
</dbReference>
<evidence type="ECO:0000256" key="4">
    <source>
        <dbReference type="ARBA" id="ARBA00022679"/>
    </source>
</evidence>
<dbReference type="InterPro" id="IPR015421">
    <property type="entry name" value="PyrdxlP-dep_Trfase_major"/>
</dbReference>
<name>A0A1C7E865_9BACL</name>
<evidence type="ECO:0000256" key="5">
    <source>
        <dbReference type="ARBA" id="ARBA00022898"/>
    </source>
</evidence>
<reference evidence="8" key="1">
    <citation type="submission" date="2016-10" db="EMBL/GenBank/DDBJ databases">
        <authorList>
            <person name="See-Too W.S."/>
        </authorList>
    </citation>
    <scope>NUCLEOTIDE SEQUENCE [LARGE SCALE GENOMIC DNA]</scope>
    <source>
        <strain evidence="8">DSM 23997</strain>
    </source>
</reference>
<dbReference type="Pfam" id="PF00155">
    <property type="entry name" value="Aminotran_1_2"/>
    <property type="match status" value="1"/>
</dbReference>
<dbReference type="InterPro" id="IPR015422">
    <property type="entry name" value="PyrdxlP-dep_Trfase_small"/>
</dbReference>
<evidence type="ECO:0000256" key="2">
    <source>
        <dbReference type="ARBA" id="ARBA00007441"/>
    </source>
</evidence>
<dbReference type="InterPro" id="IPR015424">
    <property type="entry name" value="PyrdxlP-dep_Trfase"/>
</dbReference>
<dbReference type="SUPFAM" id="SSF53383">
    <property type="entry name" value="PLP-dependent transferases"/>
    <property type="match status" value="1"/>
</dbReference>
<dbReference type="GO" id="GO:0006520">
    <property type="term" value="P:amino acid metabolic process"/>
    <property type="evidence" value="ECO:0007669"/>
    <property type="project" value="InterPro"/>
</dbReference>
<dbReference type="PRINTS" id="PR00753">
    <property type="entry name" value="ACCSYNTHASE"/>
</dbReference>
<keyword evidence="5" id="KW-0663">Pyridoxal phosphate</keyword>
<dbReference type="EC" id="2.6.1.-" evidence="6"/>
<dbReference type="Gene3D" id="3.40.640.10">
    <property type="entry name" value="Type I PLP-dependent aspartate aminotransferase-like (Major domain)"/>
    <property type="match status" value="1"/>
</dbReference>
<evidence type="ECO:0000256" key="3">
    <source>
        <dbReference type="ARBA" id="ARBA00022576"/>
    </source>
</evidence>
<dbReference type="InterPro" id="IPR004839">
    <property type="entry name" value="Aminotransferase_I/II_large"/>
</dbReference>
<dbReference type="CDD" id="cd00609">
    <property type="entry name" value="AAT_like"/>
    <property type="match status" value="1"/>
</dbReference>
<evidence type="ECO:0000256" key="6">
    <source>
        <dbReference type="RuleBase" id="RU000481"/>
    </source>
</evidence>
<keyword evidence="3 6" id="KW-0032">Aminotransferase</keyword>
<dbReference type="STRING" id="1038856.BBI15_06615"/>
<protein>
    <recommendedName>
        <fullName evidence="6">Aminotransferase</fullName>
        <ecNumber evidence="6">2.6.1.-</ecNumber>
    </recommendedName>
</protein>
<dbReference type="PANTHER" id="PTHR46383">
    <property type="entry name" value="ASPARTATE AMINOTRANSFERASE"/>
    <property type="match status" value="1"/>
</dbReference>
<dbReference type="KEGG" id="ppla:BBI15_06615"/>
<dbReference type="GO" id="GO:0030170">
    <property type="term" value="F:pyridoxal phosphate binding"/>
    <property type="evidence" value="ECO:0007669"/>
    <property type="project" value="InterPro"/>
</dbReference>
<dbReference type="PANTHER" id="PTHR46383:SF4">
    <property type="entry name" value="AMINOTRANSFERASE"/>
    <property type="match status" value="1"/>
</dbReference>